<dbReference type="InterPro" id="IPR011614">
    <property type="entry name" value="Catalase_core"/>
</dbReference>
<evidence type="ECO:0000313" key="2">
    <source>
        <dbReference type="EMBL" id="AMY10845.1"/>
    </source>
</evidence>
<keyword evidence="3" id="KW-1185">Reference proteome</keyword>
<dbReference type="GO" id="GO:0004096">
    <property type="term" value="F:catalase activity"/>
    <property type="evidence" value="ECO:0007669"/>
    <property type="project" value="InterPro"/>
</dbReference>
<dbReference type="STRING" id="1855912.LuPra_04088"/>
<evidence type="ECO:0000313" key="3">
    <source>
        <dbReference type="Proteomes" id="UP000076079"/>
    </source>
</evidence>
<dbReference type="SUPFAM" id="SSF56634">
    <property type="entry name" value="Heme-dependent catalase-like"/>
    <property type="match status" value="1"/>
</dbReference>
<accession>A0A143PQH3</accession>
<dbReference type="EMBL" id="CP015136">
    <property type="protein sequence ID" value="AMY10845.1"/>
    <property type="molecule type" value="Genomic_DNA"/>
</dbReference>
<evidence type="ECO:0000259" key="1">
    <source>
        <dbReference type="Pfam" id="PF00199"/>
    </source>
</evidence>
<protein>
    <submittedName>
        <fullName evidence="2">Catalase</fullName>
    </submittedName>
</protein>
<reference evidence="3" key="2">
    <citation type="submission" date="2016-04" db="EMBL/GenBank/DDBJ databases">
        <title>First Complete Genome Sequence of a Subdivision 6 Acidobacterium.</title>
        <authorList>
            <person name="Huang S."/>
            <person name="Vieira S."/>
            <person name="Bunk B."/>
            <person name="Riedel T."/>
            <person name="Sproeer C."/>
            <person name="Overmann J."/>
        </authorList>
    </citation>
    <scope>NUCLEOTIDE SEQUENCE [LARGE SCALE GENOMIC DNA]</scope>
    <source>
        <strain evidence="3">DSM 100886 HEG_-6_39</strain>
    </source>
</reference>
<organism evidence="2 3">
    <name type="scientific">Luteitalea pratensis</name>
    <dbReference type="NCBI Taxonomy" id="1855912"/>
    <lineage>
        <taxon>Bacteria</taxon>
        <taxon>Pseudomonadati</taxon>
        <taxon>Acidobacteriota</taxon>
        <taxon>Vicinamibacteria</taxon>
        <taxon>Vicinamibacterales</taxon>
        <taxon>Vicinamibacteraceae</taxon>
        <taxon>Luteitalea</taxon>
    </lineage>
</organism>
<dbReference type="InterPro" id="IPR020835">
    <property type="entry name" value="Catalase_sf"/>
</dbReference>
<proteinExistence type="predicted"/>
<dbReference type="GO" id="GO:0020037">
    <property type="term" value="F:heme binding"/>
    <property type="evidence" value="ECO:0007669"/>
    <property type="project" value="InterPro"/>
</dbReference>
<feature type="domain" description="Catalase core" evidence="1">
    <location>
        <begin position="38"/>
        <end position="144"/>
    </location>
</feature>
<name>A0A143PQH3_LUTPR</name>
<dbReference type="KEGG" id="abac:LuPra_04088"/>
<dbReference type="AlphaFoldDB" id="A0A143PQH3"/>
<dbReference type="Gene3D" id="2.40.180.10">
    <property type="entry name" value="Catalase core domain"/>
    <property type="match status" value="1"/>
</dbReference>
<gene>
    <name evidence="2" type="ORF">LuPra_04088</name>
</gene>
<dbReference type="Proteomes" id="UP000076079">
    <property type="component" value="Chromosome"/>
</dbReference>
<reference evidence="2 3" key="1">
    <citation type="journal article" date="2016" name="Genome Announc.">
        <title>First Complete Genome Sequence of a Subdivision 6 Acidobacterium Strain.</title>
        <authorList>
            <person name="Huang S."/>
            <person name="Vieira S."/>
            <person name="Bunk B."/>
            <person name="Riedel T."/>
            <person name="Sproer C."/>
            <person name="Overmann J."/>
        </authorList>
    </citation>
    <scope>NUCLEOTIDE SEQUENCE [LARGE SCALE GENOMIC DNA]</scope>
    <source>
        <strain evidence="3">DSM 100886 HEG_-6_39</strain>
    </source>
</reference>
<dbReference type="Pfam" id="PF00199">
    <property type="entry name" value="Catalase"/>
    <property type="match status" value="1"/>
</dbReference>
<sequence length="208" mass="22602">MTLDADAPGPALATVQDDVLFQKLRAAMAAVHQQVGTSVRSQHPKTHGVVQATFRVHDVPEAYRAGIFSTSGSFPAWIRFSNGRESDDRKPDVHGMAIKLLDLLANEGRAGEAAATTQDFVLADHPVFFARDAMHFLRFLGLKRELAAERAKAMQAGSTEAELMALDAAHRVRLGTEFPALGGFFSTATSPLTREYFSQTPYQLVATS</sequence>